<evidence type="ECO:0000313" key="3">
    <source>
        <dbReference type="Proteomes" id="UP001066276"/>
    </source>
</evidence>
<evidence type="ECO:0000256" key="1">
    <source>
        <dbReference type="SAM" id="MobiDB-lite"/>
    </source>
</evidence>
<evidence type="ECO:0000313" key="2">
    <source>
        <dbReference type="EMBL" id="KAJ1116957.1"/>
    </source>
</evidence>
<feature type="compositionally biased region" description="Polar residues" evidence="1">
    <location>
        <begin position="1"/>
        <end position="19"/>
    </location>
</feature>
<feature type="region of interest" description="Disordered" evidence="1">
    <location>
        <begin position="64"/>
        <end position="83"/>
    </location>
</feature>
<dbReference type="AlphaFoldDB" id="A0AAV7NQQ0"/>
<keyword evidence="3" id="KW-1185">Reference proteome</keyword>
<sequence>MSSVSLDARSSQPQSTCRNPTRIPGNAPRPSLPEHTPSLPPRSPTAALRLLSCPRTLFHALKIEKNTGQEEKETAAQGRKLKGKRKEIKIEGIKCYVYFELKELERSRRKQQRTVKGF</sequence>
<accession>A0AAV7NQQ0</accession>
<gene>
    <name evidence="2" type="ORF">NDU88_005158</name>
</gene>
<proteinExistence type="predicted"/>
<comment type="caution">
    <text evidence="2">The sequence shown here is derived from an EMBL/GenBank/DDBJ whole genome shotgun (WGS) entry which is preliminary data.</text>
</comment>
<feature type="compositionally biased region" description="Basic and acidic residues" evidence="1">
    <location>
        <begin position="64"/>
        <end position="74"/>
    </location>
</feature>
<dbReference type="Proteomes" id="UP001066276">
    <property type="component" value="Chromosome 8"/>
</dbReference>
<reference evidence="2" key="1">
    <citation type="journal article" date="2022" name="bioRxiv">
        <title>Sequencing and chromosome-scale assembly of the giantPleurodeles waltlgenome.</title>
        <authorList>
            <person name="Brown T."/>
            <person name="Elewa A."/>
            <person name="Iarovenko S."/>
            <person name="Subramanian E."/>
            <person name="Araus A.J."/>
            <person name="Petzold A."/>
            <person name="Susuki M."/>
            <person name="Suzuki K.-i.T."/>
            <person name="Hayashi T."/>
            <person name="Toyoda A."/>
            <person name="Oliveira C."/>
            <person name="Osipova E."/>
            <person name="Leigh N.D."/>
            <person name="Simon A."/>
            <person name="Yun M.H."/>
        </authorList>
    </citation>
    <scope>NUCLEOTIDE SEQUENCE</scope>
    <source>
        <strain evidence="2">20211129_DDA</strain>
        <tissue evidence="2">Liver</tissue>
    </source>
</reference>
<name>A0AAV7NQQ0_PLEWA</name>
<organism evidence="2 3">
    <name type="scientific">Pleurodeles waltl</name>
    <name type="common">Iberian ribbed newt</name>
    <dbReference type="NCBI Taxonomy" id="8319"/>
    <lineage>
        <taxon>Eukaryota</taxon>
        <taxon>Metazoa</taxon>
        <taxon>Chordata</taxon>
        <taxon>Craniata</taxon>
        <taxon>Vertebrata</taxon>
        <taxon>Euteleostomi</taxon>
        <taxon>Amphibia</taxon>
        <taxon>Batrachia</taxon>
        <taxon>Caudata</taxon>
        <taxon>Salamandroidea</taxon>
        <taxon>Salamandridae</taxon>
        <taxon>Pleurodelinae</taxon>
        <taxon>Pleurodeles</taxon>
    </lineage>
</organism>
<dbReference type="EMBL" id="JANPWB010000012">
    <property type="protein sequence ID" value="KAJ1116957.1"/>
    <property type="molecule type" value="Genomic_DNA"/>
</dbReference>
<protein>
    <submittedName>
        <fullName evidence="2">Uncharacterized protein</fullName>
    </submittedName>
</protein>
<feature type="region of interest" description="Disordered" evidence="1">
    <location>
        <begin position="1"/>
        <end position="45"/>
    </location>
</feature>